<feature type="domain" description="KANL3/Tex30 alpha/beta hydrolase-like" evidence="1">
    <location>
        <begin position="32"/>
        <end position="211"/>
    </location>
</feature>
<proteinExistence type="predicted"/>
<gene>
    <name evidence="2" type="ORF">GLV98_01960</name>
</gene>
<reference evidence="2 3" key="1">
    <citation type="submission" date="2019-11" db="EMBL/GenBank/DDBJ databases">
        <title>Genome sequences of 17 halophilic strains isolated from different environments.</title>
        <authorList>
            <person name="Furrow R.E."/>
        </authorList>
    </citation>
    <scope>NUCLEOTIDE SEQUENCE [LARGE SCALE GENOMIC DNA]</scope>
    <source>
        <strain evidence="2 3">22505_10_Sand</strain>
    </source>
</reference>
<dbReference type="InterPro" id="IPR029058">
    <property type="entry name" value="AB_hydrolase_fold"/>
</dbReference>
<dbReference type="PIRSF" id="PIRSF033634">
    <property type="entry name" value="UCP033634"/>
    <property type="match status" value="1"/>
</dbReference>
<dbReference type="AlphaFoldDB" id="A0A845DY02"/>
<dbReference type="InterPro" id="IPR046879">
    <property type="entry name" value="KANL3/Tex30_Abhydrolase"/>
</dbReference>
<accession>A0A845DY02</accession>
<keyword evidence="2" id="KW-0378">Hydrolase</keyword>
<dbReference type="Proteomes" id="UP000447393">
    <property type="component" value="Unassembled WGS sequence"/>
</dbReference>
<dbReference type="EMBL" id="WMEZ01000001">
    <property type="protein sequence ID" value="MYL48225.1"/>
    <property type="molecule type" value="Genomic_DNA"/>
</dbReference>
<comment type="caution">
    <text evidence="2">The sequence shown here is derived from an EMBL/GenBank/DDBJ whole genome shotgun (WGS) entry which is preliminary data.</text>
</comment>
<evidence type="ECO:0000313" key="2">
    <source>
        <dbReference type="EMBL" id="MYL48225.1"/>
    </source>
</evidence>
<dbReference type="OrthoDB" id="1908495at2"/>
<dbReference type="SUPFAM" id="SSF53474">
    <property type="entry name" value="alpha/beta-Hydrolases"/>
    <property type="match status" value="1"/>
</dbReference>
<evidence type="ECO:0000259" key="1">
    <source>
        <dbReference type="Pfam" id="PF20408"/>
    </source>
</evidence>
<dbReference type="RefSeq" id="WP_160911570.1">
    <property type="nucleotide sequence ID" value="NZ_WMEZ01000001.1"/>
</dbReference>
<dbReference type="GO" id="GO:0016787">
    <property type="term" value="F:hydrolase activity"/>
    <property type="evidence" value="ECO:0007669"/>
    <property type="project" value="UniProtKB-KW"/>
</dbReference>
<sequence>MEVHRKEVHGLAGKIAYTYIQNGSDRVCFMFAGRGYSYDRPLFYYSTMKLIEDAFDIVHVHYDYAPSFFDQPWKEIAKLIERDVSAVVGDVLHQKEYQHVCFLGKSMGTLPIAEGLIHDYQGARFVLLTPLFKHDLYKKPLTQTSAQVLVFVGGQGHHYIQDVVENLAGRSNMRIEVLEKANHSLDLADMDTSSSIEVMKQVVESIGTFMKE</sequence>
<dbReference type="InterPro" id="IPR017018">
    <property type="entry name" value="UCP033634"/>
</dbReference>
<name>A0A845DY02_9BACI</name>
<organism evidence="2 3">
    <name type="scientific">Halobacillus litoralis</name>
    <dbReference type="NCBI Taxonomy" id="45668"/>
    <lineage>
        <taxon>Bacteria</taxon>
        <taxon>Bacillati</taxon>
        <taxon>Bacillota</taxon>
        <taxon>Bacilli</taxon>
        <taxon>Bacillales</taxon>
        <taxon>Bacillaceae</taxon>
        <taxon>Halobacillus</taxon>
    </lineage>
</organism>
<dbReference type="Pfam" id="PF20408">
    <property type="entry name" value="Abhydrolase_11"/>
    <property type="match status" value="1"/>
</dbReference>
<evidence type="ECO:0000313" key="3">
    <source>
        <dbReference type="Proteomes" id="UP000447393"/>
    </source>
</evidence>
<dbReference type="Gene3D" id="3.40.50.1820">
    <property type="entry name" value="alpha/beta hydrolase"/>
    <property type="match status" value="1"/>
</dbReference>
<protein>
    <submittedName>
        <fullName evidence="2">Alpha/beta hydrolase</fullName>
    </submittedName>
</protein>